<name>A0A845AMB1_9SPHN</name>
<dbReference type="EMBL" id="WTYA01000003">
    <property type="protein sequence ID" value="MXP28138.1"/>
    <property type="molecule type" value="Genomic_DNA"/>
</dbReference>
<dbReference type="RefSeq" id="WP_160752448.1">
    <property type="nucleotide sequence ID" value="NZ_WTYA01000003.1"/>
</dbReference>
<keyword evidence="2" id="KW-1185">Reference proteome</keyword>
<sequence length="349" mass="40011">MVDLVFNPFSDTRKGFERQLASFYSRGVRESKGVMRYVFLLLITVFVASTTKVMVQSSADAAAGDEATGIYAYSRSAWPPEVAKASDLVVVQYNLELSSPSVADDIRSLAMSGHRVIIDLEFMSSINQRLGRAPLPDPERVAAEEEKFLNTLSDVPLEAITLDEENMMSNERFEYLGKLYRILKRKFPERSFVQWVTFKTNWEDFESSIDSLPSDGYFVDPYVVSINDYRNIAEYLAGKGRPLYSLLWASPGWQIERGGKAVAQPDWWNDHRWINFYKKISINQKYNAHSLFFLYALDNGRIVPLWQGNSCERNFARAFLTQTMPYIKSVRVDQNTPDSRPSWIPAFCT</sequence>
<evidence type="ECO:0000313" key="1">
    <source>
        <dbReference type="EMBL" id="MXP28138.1"/>
    </source>
</evidence>
<dbReference type="Proteomes" id="UP000439780">
    <property type="component" value="Unassembled WGS sequence"/>
</dbReference>
<dbReference type="AlphaFoldDB" id="A0A845AMB1"/>
<protein>
    <recommendedName>
        <fullName evidence="3">GH26 domain-containing protein</fullName>
    </recommendedName>
</protein>
<proteinExistence type="predicted"/>
<accession>A0A845AMB1</accession>
<comment type="caution">
    <text evidence="1">The sequence shown here is derived from an EMBL/GenBank/DDBJ whole genome shotgun (WGS) entry which is preliminary data.</text>
</comment>
<evidence type="ECO:0000313" key="2">
    <source>
        <dbReference type="Proteomes" id="UP000439780"/>
    </source>
</evidence>
<organism evidence="1 2">
    <name type="scientific">Qipengyuania algicida</name>
    <dbReference type="NCBI Taxonomy" id="1836209"/>
    <lineage>
        <taxon>Bacteria</taxon>
        <taxon>Pseudomonadati</taxon>
        <taxon>Pseudomonadota</taxon>
        <taxon>Alphaproteobacteria</taxon>
        <taxon>Sphingomonadales</taxon>
        <taxon>Erythrobacteraceae</taxon>
        <taxon>Qipengyuania</taxon>
    </lineage>
</organism>
<evidence type="ECO:0008006" key="3">
    <source>
        <dbReference type="Google" id="ProtNLM"/>
    </source>
</evidence>
<gene>
    <name evidence="1" type="ORF">GRI58_04790</name>
</gene>
<reference evidence="1 2" key="1">
    <citation type="submission" date="2019-12" db="EMBL/GenBank/DDBJ databases">
        <title>Genomic-based taxomic classification of the family Erythrobacteraceae.</title>
        <authorList>
            <person name="Xu L."/>
        </authorList>
    </citation>
    <scope>NUCLEOTIDE SEQUENCE [LARGE SCALE GENOMIC DNA]</scope>
    <source>
        <strain evidence="1 2">KEMB 9005-328</strain>
    </source>
</reference>
<dbReference type="OrthoDB" id="54751at2"/>